<keyword evidence="3 7" id="KW-0808">Transferase</keyword>
<keyword evidence="7" id="KW-0693">Viral RNA replication</keyword>
<sequence length="782" mass="87217">MRGTMGMGGLWLGQKWYKIDIPDLGMVMRAVDEADLATNYRGLDKLVRSRWAKVMLQTGTSFDRPLGFIRYLLGRGHPWVQDTFERVVDLCQTVMGSPLGRRCLATNRGDDLMRKTLAMCEESIGAAGAIPKVLFSGMSTLGGPRGWQKDAVVESVRDWVSGEATLFHRPGDAAFARSVVDRWMVSWVGQGLKYDCRNLGFEGYKKDFMRWGTSGGCSPTSTEIDYAIRTGLIKNKSQAGALRTKTICGTLSVLAGDTDSLLRRTNVCHAALKEEAKTRVIISTPMWSYVRMCYVLECLGKPLFLNSTLSRHDMVVRFTQLYSMHYAAVDASKFDHNVPLWLLKHLWTSLANALEARFGAGEELVAICRELLGELDDLWVEVLGVKIRYEKGLLSGWRVTSLFGSVISALCCELYIDFATHNLNVPRESVGYLTQGDDVILWSCVDTFSHVIGYMQEIGVRTHHSKCLVGEDGDFLRSLYTRAGKIGYPMRSLRGLFYAHPWIERRQYQGLAEISSNWLQAASRVQMWRREPDGELFSLMLREAASDIARWGCGLRSSQVLALLRTPTALGGLGCVETDTGGPYVYYKALSADKQHGRAFSDFLDFIGIKPDGGYTPKLVEQTYVDMVAVNAAATKLNPWDANPVAPLRGVNRAGLLLYIVKKTSTSRERALGMFADVSKRSEELLSDEGRMVVDRLSAGMYGKTTRRAELLRVMFGDNPMGLVTSISLDLTAAREKMRWAEDLAKLCLKGMAHRVSKTKEVAASWTVYLAMMRTDATFGQL</sequence>
<comment type="catalytic activity">
    <reaction evidence="6 7">
        <text>RNA(n) + a ribonucleoside 5'-triphosphate = RNA(n+1) + diphosphate</text>
        <dbReference type="Rhea" id="RHEA:21248"/>
        <dbReference type="Rhea" id="RHEA-COMP:14527"/>
        <dbReference type="Rhea" id="RHEA-COMP:17342"/>
        <dbReference type="ChEBI" id="CHEBI:33019"/>
        <dbReference type="ChEBI" id="CHEBI:61557"/>
        <dbReference type="ChEBI" id="CHEBI:140395"/>
        <dbReference type="EC" id="2.7.7.48"/>
    </reaction>
</comment>
<evidence type="ECO:0000256" key="3">
    <source>
        <dbReference type="ARBA" id="ARBA00022679"/>
    </source>
</evidence>
<evidence type="ECO:0000256" key="4">
    <source>
        <dbReference type="ARBA" id="ARBA00022695"/>
    </source>
</evidence>
<reference evidence="8" key="1">
    <citation type="submission" date="2022-05" db="EMBL/GenBank/DDBJ databases">
        <authorList>
            <person name="Cao W."/>
            <person name="Jia N."/>
            <person name="Lam T.T.-Y."/>
            <person name="Ni X."/>
            <person name="Liu J."/>
        </authorList>
    </citation>
    <scope>NUCLEOTIDE SEQUENCE</scope>
    <source>
        <strain evidence="8">TIGMIC 12</strain>
    </source>
</reference>
<dbReference type="Pfam" id="PF02123">
    <property type="entry name" value="RdRP_4"/>
    <property type="match status" value="1"/>
</dbReference>
<dbReference type="SUPFAM" id="SSF56672">
    <property type="entry name" value="DNA/RNA polymerases"/>
    <property type="match status" value="1"/>
</dbReference>
<dbReference type="InterPro" id="IPR001795">
    <property type="entry name" value="RNA-dir_pol_luteovirus"/>
</dbReference>
<dbReference type="EMBL" id="ON746558">
    <property type="protein sequence ID" value="UYL95679.1"/>
    <property type="molecule type" value="Genomic_RNA"/>
</dbReference>
<proteinExistence type="inferred from homology"/>
<comment type="similarity">
    <text evidence="1">Belongs to the totiviridae RNA-directed RNA polymerase family.</text>
</comment>
<evidence type="ECO:0000256" key="2">
    <source>
        <dbReference type="ARBA" id="ARBA00022484"/>
    </source>
</evidence>
<evidence type="ECO:0000256" key="1">
    <source>
        <dbReference type="ARBA" id="ARBA00010455"/>
    </source>
</evidence>
<keyword evidence="5 7" id="KW-0547">Nucleotide-binding</keyword>
<evidence type="ECO:0000313" key="8">
    <source>
        <dbReference type="EMBL" id="UYL95679.1"/>
    </source>
</evidence>
<name>A0A9E7V2H6_9VIRU</name>
<protein>
    <recommendedName>
        <fullName evidence="7">RNA-directed RNA polymerase</fullName>
        <ecNumber evidence="7">2.7.7.48</ecNumber>
    </recommendedName>
</protein>
<dbReference type="GO" id="GO:0003723">
    <property type="term" value="F:RNA binding"/>
    <property type="evidence" value="ECO:0007669"/>
    <property type="project" value="InterPro"/>
</dbReference>
<dbReference type="GO" id="GO:0006351">
    <property type="term" value="P:DNA-templated transcription"/>
    <property type="evidence" value="ECO:0007669"/>
    <property type="project" value="InterPro"/>
</dbReference>
<evidence type="ECO:0000256" key="6">
    <source>
        <dbReference type="ARBA" id="ARBA00048744"/>
    </source>
</evidence>
<dbReference type="InterPro" id="IPR043502">
    <property type="entry name" value="DNA/RNA_pol_sf"/>
</dbReference>
<dbReference type="GO" id="GO:0000166">
    <property type="term" value="F:nucleotide binding"/>
    <property type="evidence" value="ECO:0007669"/>
    <property type="project" value="UniProtKB-KW"/>
</dbReference>
<evidence type="ECO:0000256" key="5">
    <source>
        <dbReference type="ARBA" id="ARBA00022741"/>
    </source>
</evidence>
<dbReference type="GO" id="GO:0003968">
    <property type="term" value="F:RNA-directed RNA polymerase activity"/>
    <property type="evidence" value="ECO:0007669"/>
    <property type="project" value="UniProtKB-KW"/>
</dbReference>
<organism evidence="8">
    <name type="scientific">Hulunbuir Totiv tick virus 1</name>
    <dbReference type="NCBI Taxonomy" id="2972360"/>
    <lineage>
        <taxon>Viruses</taxon>
        <taxon>Riboviria</taxon>
        <taxon>Orthornavirae</taxon>
        <taxon>Duplornaviricota</taxon>
        <taxon>Chrymotiviricetes</taxon>
        <taxon>Ghabrivirales</taxon>
        <taxon>Totiviridae</taxon>
    </lineage>
</organism>
<accession>A0A9E7V2H6</accession>
<dbReference type="EC" id="2.7.7.48" evidence="7"/>
<keyword evidence="2 7" id="KW-0696">RNA-directed RNA polymerase</keyword>
<keyword evidence="4 7" id="KW-0548">Nucleotidyltransferase</keyword>
<evidence type="ECO:0000256" key="7">
    <source>
        <dbReference type="RuleBase" id="RU364050"/>
    </source>
</evidence>